<accession>A0A915IPI3</accession>
<organism evidence="1 2">
    <name type="scientific">Romanomermis culicivorax</name>
    <name type="common">Nematode worm</name>
    <dbReference type="NCBI Taxonomy" id="13658"/>
    <lineage>
        <taxon>Eukaryota</taxon>
        <taxon>Metazoa</taxon>
        <taxon>Ecdysozoa</taxon>
        <taxon>Nematoda</taxon>
        <taxon>Enoplea</taxon>
        <taxon>Dorylaimia</taxon>
        <taxon>Mermithida</taxon>
        <taxon>Mermithoidea</taxon>
        <taxon>Mermithidae</taxon>
        <taxon>Romanomermis</taxon>
    </lineage>
</organism>
<reference evidence="2" key="1">
    <citation type="submission" date="2022-11" db="UniProtKB">
        <authorList>
            <consortium name="WormBaseParasite"/>
        </authorList>
    </citation>
    <scope>IDENTIFICATION</scope>
</reference>
<protein>
    <submittedName>
        <fullName evidence="2">Uncharacterized protein</fullName>
    </submittedName>
</protein>
<evidence type="ECO:0000313" key="1">
    <source>
        <dbReference type="Proteomes" id="UP000887565"/>
    </source>
</evidence>
<evidence type="ECO:0000313" key="2">
    <source>
        <dbReference type="WBParaSite" id="nRc.2.0.1.t15897-RA"/>
    </source>
</evidence>
<name>A0A915IPI3_ROMCU</name>
<proteinExistence type="predicted"/>
<dbReference type="WBParaSite" id="nRc.2.0.1.t15897-RA">
    <property type="protein sequence ID" value="nRc.2.0.1.t15897-RA"/>
    <property type="gene ID" value="nRc.2.0.1.g15897"/>
</dbReference>
<dbReference type="AlphaFoldDB" id="A0A915IPI3"/>
<dbReference type="Proteomes" id="UP000887565">
    <property type="component" value="Unplaced"/>
</dbReference>
<keyword evidence="1" id="KW-1185">Reference proteome</keyword>
<sequence>MPTIRIIKLVSSANEAAISSGANEAALKKTLLEKNQIQCYCGSSSGLWVEVQAKRLEVAKKFCALVNQRISHFCNKKFMESQTRSKRDRRCIRMQAFEETEKGVDSEAESEFSNELYIDGENGHSPIPPISSTPKDDLLKNMQKMHEMQMKTPATTKPVAQLNTTAACQNCEKIAADFCTITDLMKDMGQTITELKASQADLKSDINEIKDGISTILKCVMEVQKKVEDGCG</sequence>